<dbReference type="PANTHER" id="PTHR43347:SF3">
    <property type="entry name" value="ACYL-COA SYNTHETASE SHORT-CHAIN FAMILY MEMBER 3, MITOCHONDRIAL"/>
    <property type="match status" value="1"/>
</dbReference>
<dbReference type="GO" id="GO:0003987">
    <property type="term" value="F:acetate-CoA ligase activity"/>
    <property type="evidence" value="ECO:0007669"/>
    <property type="project" value="UniProtKB-EC"/>
</dbReference>
<evidence type="ECO:0000259" key="1">
    <source>
        <dbReference type="Pfam" id="PF16177"/>
    </source>
</evidence>
<gene>
    <name evidence="2" type="ORF">JCM19275_3562</name>
</gene>
<dbReference type="EC" id="6.2.1.1" evidence="2"/>
<evidence type="ECO:0000313" key="3">
    <source>
        <dbReference type="Proteomes" id="UP000029647"/>
    </source>
</evidence>
<sequence length="130" mass="15056">MNYDSLYKQSLKSPELFWETQSNEIEWFKKPQEILSKDSNDYYQWFNDGTTNLSYLCIDKHINDGYGEQLAVVYDSPVTHKKESFTFNQLYDEVSRLAGGLKSLGLEKGRYLFALHAHDTTSSVCNVSMC</sequence>
<dbReference type="SUPFAM" id="SSF56801">
    <property type="entry name" value="Acetyl-CoA synthetase-like"/>
    <property type="match status" value="1"/>
</dbReference>
<dbReference type="GO" id="GO:0050218">
    <property type="term" value="F:propionate-CoA ligase activity"/>
    <property type="evidence" value="ECO:0007669"/>
    <property type="project" value="TreeGrafter"/>
</dbReference>
<dbReference type="AlphaFoldDB" id="A0A090X2Q8"/>
<dbReference type="Pfam" id="PF16177">
    <property type="entry name" value="ACAS_N"/>
    <property type="match status" value="1"/>
</dbReference>
<organism evidence="2 3">
    <name type="scientific">Nonlabens ulvanivorans</name>
    <name type="common">Persicivirga ulvanivorans</name>
    <dbReference type="NCBI Taxonomy" id="906888"/>
    <lineage>
        <taxon>Bacteria</taxon>
        <taxon>Pseudomonadati</taxon>
        <taxon>Bacteroidota</taxon>
        <taxon>Flavobacteriia</taxon>
        <taxon>Flavobacteriales</taxon>
        <taxon>Flavobacteriaceae</taxon>
        <taxon>Nonlabens</taxon>
    </lineage>
</organism>
<dbReference type="Proteomes" id="UP000029647">
    <property type="component" value="Unassembled WGS sequence"/>
</dbReference>
<proteinExistence type="predicted"/>
<dbReference type="EMBL" id="BBNT01000002">
    <property type="protein sequence ID" value="GAL74707.1"/>
    <property type="molecule type" value="Genomic_DNA"/>
</dbReference>
<reference evidence="2 3" key="1">
    <citation type="journal article" date="2014" name="Genome Announc.">
        <title>Draft Genome Sequences of Marine Flavobacterium Nonlabens Strains NR17, NR24, NR27, NR32, NR33, and Ara13.</title>
        <authorList>
            <person name="Nakanishi M."/>
            <person name="Meirelles P."/>
            <person name="Suzuki R."/>
            <person name="Takatani N."/>
            <person name="Mino S."/>
            <person name="Suda W."/>
            <person name="Oshima K."/>
            <person name="Hattori M."/>
            <person name="Ohkuma M."/>
            <person name="Hosokawa M."/>
            <person name="Miyashita K."/>
            <person name="Thompson F.L."/>
            <person name="Niwa A."/>
            <person name="Sawabe T."/>
            <person name="Sawabe T."/>
        </authorList>
    </citation>
    <scope>NUCLEOTIDE SEQUENCE [LARGE SCALE GENOMIC DNA]</scope>
    <source>
        <strain evidence="3">JCM19275</strain>
    </source>
</reference>
<protein>
    <submittedName>
        <fullName evidence="2">Acetyl-coenzyme A synthetase</fullName>
        <ecNumber evidence="2">6.2.1.1</ecNumber>
    </submittedName>
</protein>
<dbReference type="InterPro" id="IPR042099">
    <property type="entry name" value="ANL_N_sf"/>
</dbReference>
<evidence type="ECO:0000313" key="2">
    <source>
        <dbReference type="EMBL" id="GAL74707.1"/>
    </source>
</evidence>
<accession>A0A090X2Q8</accession>
<dbReference type="InterPro" id="IPR032387">
    <property type="entry name" value="ACAS_N"/>
</dbReference>
<keyword evidence="2" id="KW-0436">Ligase</keyword>
<comment type="caution">
    <text evidence="2">The sequence shown here is derived from an EMBL/GenBank/DDBJ whole genome shotgun (WGS) entry which is preliminary data.</text>
</comment>
<dbReference type="Gene3D" id="3.40.50.12780">
    <property type="entry name" value="N-terminal domain of ligase-like"/>
    <property type="match status" value="1"/>
</dbReference>
<dbReference type="PANTHER" id="PTHR43347">
    <property type="entry name" value="ACYL-COA SYNTHETASE"/>
    <property type="match status" value="1"/>
</dbReference>
<name>A0A090X2Q8_NONUL</name>
<feature type="domain" description="Acetyl-coenzyme A synthetase N-terminal" evidence="1">
    <location>
        <begin position="3"/>
        <end position="57"/>
    </location>
</feature>